<keyword evidence="2" id="KW-0378">Hydrolase</keyword>
<dbReference type="GO" id="GO:0004519">
    <property type="term" value="F:endonuclease activity"/>
    <property type="evidence" value="ECO:0007669"/>
    <property type="project" value="UniProtKB-KW"/>
</dbReference>
<dbReference type="GO" id="GO:0016787">
    <property type="term" value="F:hydrolase activity"/>
    <property type="evidence" value="ECO:0007669"/>
    <property type="project" value="UniProtKB-KW"/>
</dbReference>
<feature type="compositionally biased region" description="Basic and acidic residues" evidence="1">
    <location>
        <begin position="1"/>
        <end position="10"/>
    </location>
</feature>
<keyword evidence="2" id="KW-0540">Nuclease</keyword>
<name>A0A8S5QLD5_9CAUD</name>
<sequence>MKKQKDILKEKQKKGRNLKRSRARGVAYEQQIAKELRELGFDGVVTSRSESKAMDDNKIDLIDKNNQLFFYPQLKKTQKCPNYFAIEEQCPLKDKPFVIFWNYQKPTEKTFRSGGEIVMLPKSFFYELIKKYGNL</sequence>
<keyword evidence="2" id="KW-0255">Endonuclease</keyword>
<feature type="compositionally biased region" description="Basic residues" evidence="1">
    <location>
        <begin position="11"/>
        <end position="23"/>
    </location>
</feature>
<feature type="region of interest" description="Disordered" evidence="1">
    <location>
        <begin position="1"/>
        <end position="23"/>
    </location>
</feature>
<protein>
    <submittedName>
        <fullName evidence="2">HJC II RESTRICTION ENDONUCLEASE, HYDROLASE</fullName>
    </submittedName>
</protein>
<evidence type="ECO:0000313" key="2">
    <source>
        <dbReference type="EMBL" id="DAE20071.1"/>
    </source>
</evidence>
<reference evidence="2" key="1">
    <citation type="journal article" date="2021" name="Proc. Natl. Acad. Sci. U.S.A.">
        <title>A Catalog of Tens of Thousands of Viruses from Human Metagenomes Reveals Hidden Associations with Chronic Diseases.</title>
        <authorList>
            <person name="Tisza M.J."/>
            <person name="Buck C.B."/>
        </authorList>
    </citation>
    <scope>NUCLEOTIDE SEQUENCE</scope>
    <source>
        <strain evidence="2">CtYsL76</strain>
    </source>
</reference>
<evidence type="ECO:0000256" key="1">
    <source>
        <dbReference type="SAM" id="MobiDB-lite"/>
    </source>
</evidence>
<organism evidence="2">
    <name type="scientific">CrAss-like virus sp. ctYsL76</name>
    <dbReference type="NCBI Taxonomy" id="2826826"/>
    <lineage>
        <taxon>Viruses</taxon>
        <taxon>Duplodnaviria</taxon>
        <taxon>Heunggongvirae</taxon>
        <taxon>Uroviricota</taxon>
        <taxon>Caudoviricetes</taxon>
        <taxon>Crassvirales</taxon>
    </lineage>
</organism>
<proteinExistence type="predicted"/>
<accession>A0A8S5QLD5</accession>
<dbReference type="EMBL" id="BK015689">
    <property type="protein sequence ID" value="DAE20071.1"/>
    <property type="molecule type" value="Genomic_DNA"/>
</dbReference>